<organism evidence="10 11">
    <name type="scientific">Actinomadura gamaensis</name>
    <dbReference type="NCBI Taxonomy" id="1763541"/>
    <lineage>
        <taxon>Bacteria</taxon>
        <taxon>Bacillati</taxon>
        <taxon>Actinomycetota</taxon>
        <taxon>Actinomycetes</taxon>
        <taxon>Streptosporangiales</taxon>
        <taxon>Thermomonosporaceae</taxon>
        <taxon>Actinomadura</taxon>
    </lineage>
</organism>
<evidence type="ECO:0000256" key="2">
    <source>
        <dbReference type="ARBA" id="ARBA00006217"/>
    </source>
</evidence>
<dbReference type="PANTHER" id="PTHR11002:SF76">
    <property type="entry name" value="CARBONIC ANHYDRASE"/>
    <property type="match status" value="1"/>
</dbReference>
<reference evidence="11" key="1">
    <citation type="journal article" date="2019" name="Int. J. Syst. Evol. Microbiol.">
        <title>The Global Catalogue of Microorganisms (GCM) 10K type strain sequencing project: providing services to taxonomists for standard genome sequencing and annotation.</title>
        <authorList>
            <consortium name="The Broad Institute Genomics Platform"/>
            <consortium name="The Broad Institute Genome Sequencing Center for Infectious Disease"/>
            <person name="Wu L."/>
            <person name="Ma J."/>
        </authorList>
    </citation>
    <scope>NUCLEOTIDE SEQUENCE [LARGE SCALE GENOMIC DNA]</scope>
    <source>
        <strain evidence="11">KLKA75</strain>
    </source>
</reference>
<evidence type="ECO:0000313" key="11">
    <source>
        <dbReference type="Proteomes" id="UP001595872"/>
    </source>
</evidence>
<keyword evidence="5" id="KW-0862">Zinc</keyword>
<comment type="caution">
    <text evidence="10">The sequence shown here is derived from an EMBL/GenBank/DDBJ whole genome shotgun (WGS) entry which is preliminary data.</text>
</comment>
<dbReference type="InterPro" id="IPR036874">
    <property type="entry name" value="Carbonic_anhydrase_sf"/>
</dbReference>
<evidence type="ECO:0000256" key="5">
    <source>
        <dbReference type="ARBA" id="ARBA00022833"/>
    </source>
</evidence>
<protein>
    <recommendedName>
        <fullName evidence="3">carbonic anhydrase</fullName>
        <ecNumber evidence="3">4.2.1.1</ecNumber>
    </recommendedName>
</protein>
<gene>
    <name evidence="10" type="ORF">ACFPCY_35855</name>
</gene>
<dbReference type="PANTHER" id="PTHR11002">
    <property type="entry name" value="CARBONIC ANHYDRASE"/>
    <property type="match status" value="1"/>
</dbReference>
<dbReference type="Gene3D" id="3.40.1050.10">
    <property type="entry name" value="Carbonic anhydrase"/>
    <property type="match status" value="1"/>
</dbReference>
<keyword evidence="6" id="KW-0456">Lyase</keyword>
<proteinExistence type="inferred from homology"/>
<sequence>MTGDSSGQRKSPPGTRWWAPWANRRRPPASAADTAGGAPSDLLLSGIREYQGQTAALVRPIMSELAFEQKPQNLFITCVDSRVVPHTITASGPGDLFINRNVGNMVPRHGSAPPDDSVAATVEYAVEVLGIRAITVCGHSNCGGMAALLGGGREVDHLTSLTGWLEHGKASLDRLFGSPAVPGQAPLTRLCQLNVVQQLENLESYPWLRAMVESGEVELVGLYLDLETADVLVLDRATGVFGPVHDTWTDV</sequence>
<dbReference type="Pfam" id="PF00484">
    <property type="entry name" value="Pro_CA"/>
    <property type="match status" value="1"/>
</dbReference>
<evidence type="ECO:0000256" key="1">
    <source>
        <dbReference type="ARBA" id="ARBA00001947"/>
    </source>
</evidence>
<accession>A0ABV9UAU1</accession>
<evidence type="ECO:0000256" key="4">
    <source>
        <dbReference type="ARBA" id="ARBA00022723"/>
    </source>
</evidence>
<evidence type="ECO:0000256" key="7">
    <source>
        <dbReference type="ARBA" id="ARBA00024993"/>
    </source>
</evidence>
<evidence type="ECO:0000256" key="9">
    <source>
        <dbReference type="SAM" id="MobiDB-lite"/>
    </source>
</evidence>
<feature type="region of interest" description="Disordered" evidence="9">
    <location>
        <begin position="1"/>
        <end position="37"/>
    </location>
</feature>
<keyword evidence="4" id="KW-0479">Metal-binding</keyword>
<comment type="similarity">
    <text evidence="2">Belongs to the beta-class carbonic anhydrase family.</text>
</comment>
<dbReference type="RefSeq" id="WP_378262917.1">
    <property type="nucleotide sequence ID" value="NZ_JBHSIT010000013.1"/>
</dbReference>
<dbReference type="SUPFAM" id="SSF53056">
    <property type="entry name" value="beta-carbonic anhydrase, cab"/>
    <property type="match status" value="1"/>
</dbReference>
<feature type="compositionally biased region" description="Low complexity" evidence="9">
    <location>
        <begin position="16"/>
        <end position="32"/>
    </location>
</feature>
<comment type="cofactor">
    <cofactor evidence="1">
        <name>Zn(2+)</name>
        <dbReference type="ChEBI" id="CHEBI:29105"/>
    </cofactor>
</comment>
<evidence type="ECO:0000256" key="8">
    <source>
        <dbReference type="ARBA" id="ARBA00048348"/>
    </source>
</evidence>
<dbReference type="EMBL" id="JBHSIT010000013">
    <property type="protein sequence ID" value="MFC4912720.1"/>
    <property type="molecule type" value="Genomic_DNA"/>
</dbReference>
<keyword evidence="11" id="KW-1185">Reference proteome</keyword>
<comment type="catalytic activity">
    <reaction evidence="8">
        <text>hydrogencarbonate + H(+) = CO2 + H2O</text>
        <dbReference type="Rhea" id="RHEA:10748"/>
        <dbReference type="ChEBI" id="CHEBI:15377"/>
        <dbReference type="ChEBI" id="CHEBI:15378"/>
        <dbReference type="ChEBI" id="CHEBI:16526"/>
        <dbReference type="ChEBI" id="CHEBI:17544"/>
        <dbReference type="EC" id="4.2.1.1"/>
    </reaction>
</comment>
<dbReference type="InterPro" id="IPR001765">
    <property type="entry name" value="Carbonic_anhydrase"/>
</dbReference>
<evidence type="ECO:0000313" key="10">
    <source>
        <dbReference type="EMBL" id="MFC4912720.1"/>
    </source>
</evidence>
<evidence type="ECO:0000256" key="6">
    <source>
        <dbReference type="ARBA" id="ARBA00023239"/>
    </source>
</evidence>
<dbReference type="EC" id="4.2.1.1" evidence="3"/>
<dbReference type="SMART" id="SM00947">
    <property type="entry name" value="Pro_CA"/>
    <property type="match status" value="1"/>
</dbReference>
<dbReference type="Proteomes" id="UP001595872">
    <property type="component" value="Unassembled WGS sequence"/>
</dbReference>
<name>A0ABV9UAU1_9ACTN</name>
<comment type="function">
    <text evidence="7">Catalyzes the reversible hydration of carbon dioxide to form bicarbonate.</text>
</comment>
<evidence type="ECO:0000256" key="3">
    <source>
        <dbReference type="ARBA" id="ARBA00012925"/>
    </source>
</evidence>